<feature type="compositionally biased region" description="Polar residues" evidence="3">
    <location>
        <begin position="31"/>
        <end position="41"/>
    </location>
</feature>
<dbReference type="PANTHER" id="PTHR33403:SF31">
    <property type="entry name" value="PROTEIN SPIRAL1-LIKE 1"/>
    <property type="match status" value="1"/>
</dbReference>
<comment type="caution">
    <text evidence="4">The sequence shown here is derived from an EMBL/GenBank/DDBJ whole genome shotgun (WGS) entry which is preliminary data.</text>
</comment>
<keyword evidence="2" id="KW-0493">Microtubule</keyword>
<keyword evidence="5" id="KW-1185">Reference proteome</keyword>
<evidence type="ECO:0000256" key="1">
    <source>
        <dbReference type="ARBA" id="ARBA00009656"/>
    </source>
</evidence>
<evidence type="ECO:0000256" key="3">
    <source>
        <dbReference type="SAM" id="MobiDB-lite"/>
    </source>
</evidence>
<protein>
    <submittedName>
        <fullName evidence="4">Protein SPIRAL1-like 1, variant 2</fullName>
    </submittedName>
</protein>
<feature type="compositionally biased region" description="Gly residues" evidence="3">
    <location>
        <begin position="1"/>
        <end position="22"/>
    </location>
</feature>
<gene>
    <name evidence="4" type="primary">SP1L1_5</name>
    <name evidence="4" type="ORF">PIB30_117301</name>
</gene>
<feature type="compositionally biased region" description="Polar residues" evidence="3">
    <location>
        <begin position="63"/>
        <end position="76"/>
    </location>
</feature>
<dbReference type="EMBL" id="JASCZI010000190">
    <property type="protein sequence ID" value="MED6109883.1"/>
    <property type="molecule type" value="Genomic_DNA"/>
</dbReference>
<dbReference type="InterPro" id="IPR039613">
    <property type="entry name" value="SPR1/2/3/4/5"/>
</dbReference>
<organism evidence="4 5">
    <name type="scientific">Stylosanthes scabra</name>
    <dbReference type="NCBI Taxonomy" id="79078"/>
    <lineage>
        <taxon>Eukaryota</taxon>
        <taxon>Viridiplantae</taxon>
        <taxon>Streptophyta</taxon>
        <taxon>Embryophyta</taxon>
        <taxon>Tracheophyta</taxon>
        <taxon>Spermatophyta</taxon>
        <taxon>Magnoliopsida</taxon>
        <taxon>eudicotyledons</taxon>
        <taxon>Gunneridae</taxon>
        <taxon>Pentapetalae</taxon>
        <taxon>rosids</taxon>
        <taxon>fabids</taxon>
        <taxon>Fabales</taxon>
        <taxon>Fabaceae</taxon>
        <taxon>Papilionoideae</taxon>
        <taxon>50 kb inversion clade</taxon>
        <taxon>dalbergioids sensu lato</taxon>
        <taxon>Dalbergieae</taxon>
        <taxon>Pterocarpus clade</taxon>
        <taxon>Stylosanthes</taxon>
    </lineage>
</organism>
<comment type="similarity">
    <text evidence="1">Belongs to the SPIRAL1 family.</text>
</comment>
<evidence type="ECO:0000256" key="2">
    <source>
        <dbReference type="ARBA" id="ARBA00022701"/>
    </source>
</evidence>
<evidence type="ECO:0000313" key="5">
    <source>
        <dbReference type="Proteomes" id="UP001341840"/>
    </source>
</evidence>
<proteinExistence type="inferred from homology"/>
<dbReference type="PANTHER" id="PTHR33403">
    <property type="entry name" value="SPR1"/>
    <property type="match status" value="1"/>
</dbReference>
<dbReference type="Proteomes" id="UP001341840">
    <property type="component" value="Unassembled WGS sequence"/>
</dbReference>
<sequence>MGRGVSSGGGQSSLGYLFGNGEGEAPKPAPKNTQPEAQTVNDVPPPKPAPPKVTIDPNKPAGINSNSIDGQNTGNFITDRPSTKVHAAPGGGSSLGYLFGGPGLNMLESKWKWLKMSETNEEIMKKNLEAKI</sequence>
<accession>A0ABU6QDD2</accession>
<evidence type="ECO:0000313" key="4">
    <source>
        <dbReference type="EMBL" id="MED6109883.1"/>
    </source>
</evidence>
<feature type="region of interest" description="Disordered" evidence="3">
    <location>
        <begin position="1"/>
        <end position="88"/>
    </location>
</feature>
<reference evidence="4 5" key="1">
    <citation type="journal article" date="2023" name="Plants (Basel)">
        <title>Bridging the Gap: Combining Genomics and Transcriptomics Approaches to Understand Stylosanthes scabra, an Orphan Legume from the Brazilian Caatinga.</title>
        <authorList>
            <person name="Ferreira-Neto J.R.C."/>
            <person name="da Silva M.D."/>
            <person name="Binneck E."/>
            <person name="de Melo N.F."/>
            <person name="da Silva R.H."/>
            <person name="de Melo A.L.T.M."/>
            <person name="Pandolfi V."/>
            <person name="Bustamante F.O."/>
            <person name="Brasileiro-Vidal A.C."/>
            <person name="Benko-Iseppon A.M."/>
        </authorList>
    </citation>
    <scope>NUCLEOTIDE SEQUENCE [LARGE SCALE GENOMIC DNA]</scope>
    <source>
        <tissue evidence="4">Leaves</tissue>
    </source>
</reference>
<name>A0ABU6QDD2_9FABA</name>